<dbReference type="Gene3D" id="1.10.10.10">
    <property type="entry name" value="Winged helix-like DNA-binding domain superfamily/Winged helix DNA-binding domain"/>
    <property type="match status" value="1"/>
</dbReference>
<dbReference type="NCBIfam" id="TIGR02937">
    <property type="entry name" value="sigma70-ECF"/>
    <property type="match status" value="1"/>
</dbReference>
<organism evidence="7 8">
    <name type="scientific">Nostocoides japonicum T1-X7</name>
    <dbReference type="NCBI Taxonomy" id="1194083"/>
    <lineage>
        <taxon>Bacteria</taxon>
        <taxon>Bacillati</taxon>
        <taxon>Actinomycetota</taxon>
        <taxon>Actinomycetes</taxon>
        <taxon>Micrococcales</taxon>
        <taxon>Intrasporangiaceae</taxon>
        <taxon>Nostocoides</taxon>
    </lineage>
</organism>
<name>A0A077M168_9MICO</name>
<evidence type="ECO:0000313" key="8">
    <source>
        <dbReference type="Proteomes" id="UP000035721"/>
    </source>
</evidence>
<dbReference type="Gene3D" id="1.10.1740.10">
    <property type="match status" value="1"/>
</dbReference>
<dbReference type="Proteomes" id="UP000035721">
    <property type="component" value="Unassembled WGS sequence"/>
</dbReference>
<dbReference type="PANTHER" id="PTHR43133">
    <property type="entry name" value="RNA POLYMERASE ECF-TYPE SIGMA FACTO"/>
    <property type="match status" value="1"/>
</dbReference>
<dbReference type="RefSeq" id="WP_048550562.1">
    <property type="nucleotide sequence ID" value="NZ_HF570958.1"/>
</dbReference>
<dbReference type="SUPFAM" id="SSF88659">
    <property type="entry name" value="Sigma3 and sigma4 domains of RNA polymerase sigma factors"/>
    <property type="match status" value="1"/>
</dbReference>
<reference evidence="7 8" key="1">
    <citation type="journal article" date="2013" name="ISME J.">
        <title>A metabolic model for members of the genus Tetrasphaera involved in enhanced biological phosphorus removal.</title>
        <authorList>
            <person name="Kristiansen R."/>
            <person name="Nguyen H.T.T."/>
            <person name="Saunders A.M."/>
            <person name="Nielsen J.L."/>
            <person name="Wimmer R."/>
            <person name="Le V.Q."/>
            <person name="McIlroy S.J."/>
            <person name="Petrovski S."/>
            <person name="Seviour R.J."/>
            <person name="Calteau A."/>
            <person name="Nielsen K.L."/>
            <person name="Nielsen P.H."/>
        </authorList>
    </citation>
    <scope>NUCLEOTIDE SEQUENCE [LARGE SCALE GENOMIC DNA]</scope>
    <source>
        <strain evidence="7 8">T1-X7</strain>
    </source>
</reference>
<dbReference type="GO" id="GO:0003677">
    <property type="term" value="F:DNA binding"/>
    <property type="evidence" value="ECO:0007669"/>
    <property type="project" value="UniProtKB-KW"/>
</dbReference>
<evidence type="ECO:0000256" key="4">
    <source>
        <dbReference type="ARBA" id="ARBA00023125"/>
    </source>
</evidence>
<feature type="domain" description="RNA polymerase sigma-70 region 2" evidence="6">
    <location>
        <begin position="35"/>
        <end position="102"/>
    </location>
</feature>
<evidence type="ECO:0000313" key="7">
    <source>
        <dbReference type="EMBL" id="CCH77954.1"/>
    </source>
</evidence>
<keyword evidence="5" id="KW-0804">Transcription</keyword>
<dbReference type="InterPro" id="IPR013324">
    <property type="entry name" value="RNA_pol_sigma_r3/r4-like"/>
</dbReference>
<evidence type="ECO:0000259" key="6">
    <source>
        <dbReference type="Pfam" id="PF04542"/>
    </source>
</evidence>
<accession>A0A077M168</accession>
<evidence type="ECO:0000256" key="5">
    <source>
        <dbReference type="ARBA" id="ARBA00023163"/>
    </source>
</evidence>
<dbReference type="OrthoDB" id="265863at2"/>
<keyword evidence="8" id="KW-1185">Reference proteome</keyword>
<sequence>MTHSTGSTAPNGLANRAATAFAAYVAGDEQRLGDLVDAVTPLLWQTARAQGASLATAEDAVQTAWYRLVDHADRIEDPQAVLGWLVTTVKRETWRLVRGDRREVAGDEVERVMEAQGDVDPGPELSALLDERQRLLWAHVAGLPARCRELLRVVAFADRPDYASISESLGMPVGSIGPTRGRCLQKLRIALTNDPRWELS</sequence>
<dbReference type="PANTHER" id="PTHR43133:SF8">
    <property type="entry name" value="RNA POLYMERASE SIGMA FACTOR HI_1459-RELATED"/>
    <property type="match status" value="1"/>
</dbReference>
<dbReference type="GO" id="GO:0006352">
    <property type="term" value="P:DNA-templated transcription initiation"/>
    <property type="evidence" value="ECO:0007669"/>
    <property type="project" value="InterPro"/>
</dbReference>
<dbReference type="AlphaFoldDB" id="A0A077M168"/>
<dbReference type="GO" id="GO:0016987">
    <property type="term" value="F:sigma factor activity"/>
    <property type="evidence" value="ECO:0007669"/>
    <property type="project" value="UniProtKB-KW"/>
</dbReference>
<evidence type="ECO:0000256" key="2">
    <source>
        <dbReference type="ARBA" id="ARBA00023015"/>
    </source>
</evidence>
<proteinExistence type="inferred from homology"/>
<protein>
    <submittedName>
        <fullName evidence="7">Putative RNA polymerase sigma factor</fullName>
    </submittedName>
</protein>
<dbReference type="InterPro" id="IPR013325">
    <property type="entry name" value="RNA_pol_sigma_r2"/>
</dbReference>
<keyword evidence="3" id="KW-0731">Sigma factor</keyword>
<evidence type="ECO:0000256" key="1">
    <source>
        <dbReference type="ARBA" id="ARBA00010641"/>
    </source>
</evidence>
<dbReference type="InterPro" id="IPR014284">
    <property type="entry name" value="RNA_pol_sigma-70_dom"/>
</dbReference>
<dbReference type="InterPro" id="IPR007627">
    <property type="entry name" value="RNA_pol_sigma70_r2"/>
</dbReference>
<dbReference type="EMBL" id="CAJB01000157">
    <property type="protein sequence ID" value="CCH77954.1"/>
    <property type="molecule type" value="Genomic_DNA"/>
</dbReference>
<dbReference type="Pfam" id="PF04542">
    <property type="entry name" value="Sigma70_r2"/>
    <property type="match status" value="1"/>
</dbReference>
<keyword evidence="4" id="KW-0238">DNA-binding</keyword>
<dbReference type="STRING" id="1194083.BN12_240023"/>
<gene>
    <name evidence="7" type="ORF">BN12_240023</name>
</gene>
<dbReference type="InterPro" id="IPR039425">
    <property type="entry name" value="RNA_pol_sigma-70-like"/>
</dbReference>
<evidence type="ECO:0000256" key="3">
    <source>
        <dbReference type="ARBA" id="ARBA00023082"/>
    </source>
</evidence>
<comment type="caution">
    <text evidence="7">The sequence shown here is derived from an EMBL/GenBank/DDBJ whole genome shotgun (WGS) entry which is preliminary data.</text>
</comment>
<keyword evidence="2" id="KW-0805">Transcription regulation</keyword>
<dbReference type="SUPFAM" id="SSF88946">
    <property type="entry name" value="Sigma2 domain of RNA polymerase sigma factors"/>
    <property type="match status" value="1"/>
</dbReference>
<dbReference type="InterPro" id="IPR036388">
    <property type="entry name" value="WH-like_DNA-bd_sf"/>
</dbReference>
<comment type="similarity">
    <text evidence="1">Belongs to the sigma-70 factor family. ECF subfamily.</text>
</comment>